<dbReference type="PANTHER" id="PTHR32502:SF2">
    <property type="entry name" value="D-TAGATOSE-1,6-BISPHOSPHATE ALDOLASE SUBUNIT KBAZ"/>
    <property type="match status" value="1"/>
</dbReference>
<dbReference type="AlphaFoldDB" id="R2PCA6"/>
<reference evidence="2 4" key="1">
    <citation type="submission" date="2013-02" db="EMBL/GenBank/DDBJ databases">
        <title>The Genome Sequence of Enterococcus malodoratus ATCC_43197.</title>
        <authorList>
            <consortium name="The Broad Institute Genome Sequencing Platform"/>
            <consortium name="The Broad Institute Genome Sequencing Center for Infectious Disease"/>
            <person name="Earl A.M."/>
            <person name="Gilmore M.S."/>
            <person name="Lebreton F."/>
            <person name="Walker B."/>
            <person name="Young S.K."/>
            <person name="Zeng Q."/>
            <person name="Gargeya S."/>
            <person name="Fitzgerald M."/>
            <person name="Haas B."/>
            <person name="Abouelleil A."/>
            <person name="Alvarado L."/>
            <person name="Arachchi H.M."/>
            <person name="Berlin A.M."/>
            <person name="Chapman S.B."/>
            <person name="Dewar J."/>
            <person name="Goldberg J."/>
            <person name="Griggs A."/>
            <person name="Gujja S."/>
            <person name="Hansen M."/>
            <person name="Howarth C."/>
            <person name="Imamovic A."/>
            <person name="Larimer J."/>
            <person name="McCowan C."/>
            <person name="Murphy C."/>
            <person name="Neiman D."/>
            <person name="Pearson M."/>
            <person name="Priest M."/>
            <person name="Roberts A."/>
            <person name="Saif S."/>
            <person name="Shea T."/>
            <person name="Sisk P."/>
            <person name="Sykes S."/>
            <person name="Wortman J."/>
            <person name="Nusbaum C."/>
            <person name="Birren B."/>
        </authorList>
    </citation>
    <scope>NUCLEOTIDE SEQUENCE [LARGE SCALE GENOMIC DNA]</scope>
    <source>
        <strain evidence="2 4">ATCC 43197</strain>
    </source>
</reference>
<dbReference type="EMBL" id="AJAK01000007">
    <property type="protein sequence ID" value="EOH80828.1"/>
    <property type="molecule type" value="Genomic_DNA"/>
</dbReference>
<dbReference type="SUPFAM" id="SSF51569">
    <property type="entry name" value="Aldolase"/>
    <property type="match status" value="1"/>
</dbReference>
<dbReference type="PIRSF" id="PIRSF009264">
    <property type="entry name" value="TagBP_ald_AgaZ"/>
    <property type="match status" value="1"/>
</dbReference>
<proteinExistence type="predicted"/>
<sequence length="456" mass="51294">MRLYPAYTLGVIRIKDLNLITGNGDVNEMEKLPIKTVVEGLLDLQATGESATLLGIGPMSKNCVQATLELSKDDDYPVMFIASRNQVDADELGGGYVNGWNQFTFAEAVEEVAAEIGYDNLYYLCRDHGGPWQRDKERNDHLSTEKAMELGKKSYVADIEAGFDLLMIDPTKDPFEVGKVIPLDTVLKRTVDLIEFCEQERKARNLPEIGYEVGTEETNGGLTSTETYETFILRLKEELEKRGLPIPTFIVGQTGTLTRKTEQVGTFNFKNAYDLAQMAKEYGVGLKEHNGDYLDDVTLLEHIPSQITATNVAPQYGTEETRAYLNLAAVEAKLVEYGLVTDVSNTREVLLEHAIKSERWRKWMVGEQKNLTVEEIMAQNDAELQAEILDIAGHYTFNDEEVKAEIEKMYANLKAHNIDGQRYVVDHIKRPIRDYAECYNLNGVTGRIKNLNAVKA</sequence>
<dbReference type="PANTHER" id="PTHR32502">
    <property type="entry name" value="N-ACETYLGALACTOSAMINE PERMEASE II COMPONENT-RELATED"/>
    <property type="match status" value="1"/>
</dbReference>
<dbReference type="InterPro" id="IPR012062">
    <property type="entry name" value="GatZ/KbaZ-like"/>
</dbReference>
<evidence type="ECO:0008006" key="6">
    <source>
        <dbReference type="Google" id="ProtNLM"/>
    </source>
</evidence>
<accession>R2PCA6</accession>
<name>R2PCA6_9ENTE</name>
<evidence type="ECO:0000313" key="3">
    <source>
        <dbReference type="EMBL" id="EOT69337.1"/>
    </source>
</evidence>
<evidence type="ECO:0000313" key="2">
    <source>
        <dbReference type="EMBL" id="EOH80828.1"/>
    </source>
</evidence>
<keyword evidence="5" id="KW-1185">Reference proteome</keyword>
<dbReference type="Proteomes" id="UP000013783">
    <property type="component" value="Unassembled WGS sequence"/>
</dbReference>
<comment type="caution">
    <text evidence="2">The sequence shown here is derived from an EMBL/GenBank/DDBJ whole genome shotgun (WGS) entry which is preliminary data.</text>
</comment>
<dbReference type="GO" id="GO:0005975">
    <property type="term" value="P:carbohydrate metabolic process"/>
    <property type="evidence" value="ECO:0007669"/>
    <property type="project" value="InterPro"/>
</dbReference>
<dbReference type="Proteomes" id="UP000014148">
    <property type="component" value="Unassembled WGS sequence"/>
</dbReference>
<evidence type="ECO:0000256" key="1">
    <source>
        <dbReference type="ARBA" id="ARBA00005007"/>
    </source>
</evidence>
<dbReference type="InterPro" id="IPR013785">
    <property type="entry name" value="Aldolase_TIM"/>
</dbReference>
<evidence type="ECO:0000313" key="4">
    <source>
        <dbReference type="Proteomes" id="UP000013783"/>
    </source>
</evidence>
<dbReference type="GO" id="GO:0005886">
    <property type="term" value="C:plasma membrane"/>
    <property type="evidence" value="ECO:0007669"/>
    <property type="project" value="TreeGrafter"/>
</dbReference>
<comment type="pathway">
    <text evidence="1">Carbohydrate metabolism.</text>
</comment>
<reference evidence="3 5" key="2">
    <citation type="submission" date="2013-03" db="EMBL/GenBank/DDBJ databases">
        <title>The Genome Sequence of Enterococcus malodoratus ATCC_43197 (PacBio/Illumina hybrid assembly).</title>
        <authorList>
            <consortium name="The Broad Institute Genomics Platform"/>
            <consortium name="The Broad Institute Genome Sequencing Center for Infectious Disease"/>
            <person name="Earl A."/>
            <person name="Russ C."/>
            <person name="Gilmore M."/>
            <person name="Surin D."/>
            <person name="Walker B."/>
            <person name="Young S."/>
            <person name="Zeng Q."/>
            <person name="Gargeya S."/>
            <person name="Fitzgerald M."/>
            <person name="Haas B."/>
            <person name="Abouelleil A."/>
            <person name="Allen A.W."/>
            <person name="Alvarado L."/>
            <person name="Arachchi H.M."/>
            <person name="Berlin A.M."/>
            <person name="Chapman S.B."/>
            <person name="Gainer-Dewar J."/>
            <person name="Goldberg J."/>
            <person name="Griggs A."/>
            <person name="Gujja S."/>
            <person name="Hansen M."/>
            <person name="Howarth C."/>
            <person name="Imamovic A."/>
            <person name="Ireland A."/>
            <person name="Larimer J."/>
            <person name="McCowan C."/>
            <person name="Murphy C."/>
            <person name="Pearson M."/>
            <person name="Poon T.W."/>
            <person name="Priest M."/>
            <person name="Roberts A."/>
            <person name="Saif S."/>
            <person name="Shea T."/>
            <person name="Sisk P."/>
            <person name="Sykes S."/>
            <person name="Wortman J."/>
            <person name="Nusbaum C."/>
            <person name="Birren B."/>
        </authorList>
    </citation>
    <scope>NUCLEOTIDE SEQUENCE [LARGE SCALE GENOMIC DNA]</scope>
    <source>
        <strain evidence="3 5">ATCC 43197</strain>
    </source>
</reference>
<gene>
    <name evidence="3" type="ORF">I585_00800</name>
    <name evidence="2" type="ORF">UAI_00869</name>
</gene>
<evidence type="ECO:0000313" key="5">
    <source>
        <dbReference type="Proteomes" id="UP000014148"/>
    </source>
</evidence>
<protein>
    <recommendedName>
        <fullName evidence="6">Sugar-phosphate kinase</fullName>
    </recommendedName>
</protein>
<dbReference type="Pfam" id="PF08013">
    <property type="entry name" value="GatZ_KbaZ-like"/>
    <property type="match status" value="1"/>
</dbReference>
<dbReference type="GO" id="GO:0009401">
    <property type="term" value="P:phosphoenolpyruvate-dependent sugar phosphotransferase system"/>
    <property type="evidence" value="ECO:0007669"/>
    <property type="project" value="TreeGrafter"/>
</dbReference>
<dbReference type="EMBL" id="ASWA01000002">
    <property type="protein sequence ID" value="EOT69337.1"/>
    <property type="molecule type" value="Genomic_DNA"/>
</dbReference>
<dbReference type="eggNOG" id="COG4573">
    <property type="taxonomic scope" value="Bacteria"/>
</dbReference>
<dbReference type="STRING" id="71451.RV07_GL001092"/>
<dbReference type="Gene3D" id="3.20.20.70">
    <property type="entry name" value="Aldolase class I"/>
    <property type="match status" value="1"/>
</dbReference>
<dbReference type="PATRIC" id="fig|1158601.3.peg.842"/>
<dbReference type="InterPro" id="IPR050303">
    <property type="entry name" value="GatZ_KbaZ_carbometab"/>
</dbReference>
<organism evidence="2 4">
    <name type="scientific">Enterococcus malodoratus ATCC 43197</name>
    <dbReference type="NCBI Taxonomy" id="1158601"/>
    <lineage>
        <taxon>Bacteria</taxon>
        <taxon>Bacillati</taxon>
        <taxon>Bacillota</taxon>
        <taxon>Bacilli</taxon>
        <taxon>Lactobacillales</taxon>
        <taxon>Enterococcaceae</taxon>
        <taxon>Enterococcus</taxon>
    </lineage>
</organism>